<feature type="domain" description="Nascent polypeptide-associated complex subunit alpha-like UBA" evidence="2">
    <location>
        <begin position="93"/>
        <end position="122"/>
    </location>
</feature>
<accession>A0A8T9BV52</accession>
<sequence>MSEAQPPTVTTIAPNAASGGEAEEELPIAKSAEDRKAAAALSSLDTRDDDASTKDVDQEAVRKAMDRLAGKGSANGMVAKTEKVATVSKNIKVDELELSKAKATEFLKSHDGDISKALKAYVRVA</sequence>
<evidence type="ECO:0000313" key="4">
    <source>
        <dbReference type="Proteomes" id="UP000469558"/>
    </source>
</evidence>
<comment type="caution">
    <text evidence="3">The sequence shown here is derived from an EMBL/GenBank/DDBJ whole genome shotgun (WGS) entry which is preliminary data.</text>
</comment>
<keyword evidence="4" id="KW-1185">Reference proteome</keyword>
<name>A0A8T9BV52_9HELO</name>
<feature type="compositionally biased region" description="Basic and acidic residues" evidence="1">
    <location>
        <begin position="45"/>
        <end position="57"/>
    </location>
</feature>
<protein>
    <recommendedName>
        <fullName evidence="2">Nascent polypeptide-associated complex subunit alpha-like UBA domain-containing protein</fullName>
    </recommendedName>
</protein>
<proteinExistence type="predicted"/>
<evidence type="ECO:0000259" key="2">
    <source>
        <dbReference type="Pfam" id="PF19026"/>
    </source>
</evidence>
<evidence type="ECO:0000313" key="3">
    <source>
        <dbReference type="EMBL" id="TVY62771.1"/>
    </source>
</evidence>
<dbReference type="Pfam" id="PF19026">
    <property type="entry name" value="UBA_HYPK"/>
    <property type="match status" value="1"/>
</dbReference>
<organism evidence="3 4">
    <name type="scientific">Lachnellula suecica</name>
    <dbReference type="NCBI Taxonomy" id="602035"/>
    <lineage>
        <taxon>Eukaryota</taxon>
        <taxon>Fungi</taxon>
        <taxon>Dikarya</taxon>
        <taxon>Ascomycota</taxon>
        <taxon>Pezizomycotina</taxon>
        <taxon>Leotiomycetes</taxon>
        <taxon>Helotiales</taxon>
        <taxon>Lachnaceae</taxon>
        <taxon>Lachnellula</taxon>
    </lineage>
</organism>
<dbReference type="OrthoDB" id="285219at2759"/>
<gene>
    <name evidence="3" type="ORF">LSUE1_G007909</name>
</gene>
<dbReference type="AlphaFoldDB" id="A0A8T9BV52"/>
<dbReference type="InterPro" id="IPR044034">
    <property type="entry name" value="NAC-like_UBA"/>
</dbReference>
<dbReference type="Proteomes" id="UP000469558">
    <property type="component" value="Unassembled WGS sequence"/>
</dbReference>
<reference evidence="3 4" key="1">
    <citation type="submission" date="2018-05" db="EMBL/GenBank/DDBJ databases">
        <title>Genome sequencing and assembly of the regulated plant pathogen Lachnellula willkommii and related sister species for the development of diagnostic species identification markers.</title>
        <authorList>
            <person name="Giroux E."/>
            <person name="Bilodeau G."/>
        </authorList>
    </citation>
    <scope>NUCLEOTIDE SEQUENCE [LARGE SCALE GENOMIC DNA]</scope>
    <source>
        <strain evidence="3 4">CBS 268.59</strain>
    </source>
</reference>
<dbReference type="EMBL" id="QGMK01001925">
    <property type="protein sequence ID" value="TVY62771.1"/>
    <property type="molecule type" value="Genomic_DNA"/>
</dbReference>
<feature type="compositionally biased region" description="Polar residues" evidence="1">
    <location>
        <begin position="1"/>
        <end position="13"/>
    </location>
</feature>
<feature type="region of interest" description="Disordered" evidence="1">
    <location>
        <begin position="1"/>
        <end position="57"/>
    </location>
</feature>
<evidence type="ECO:0000256" key="1">
    <source>
        <dbReference type="SAM" id="MobiDB-lite"/>
    </source>
</evidence>